<dbReference type="EMBL" id="LAZR01007963">
    <property type="protein sequence ID" value="KKM81809.1"/>
    <property type="molecule type" value="Genomic_DNA"/>
</dbReference>
<evidence type="ECO:0000313" key="1">
    <source>
        <dbReference type="EMBL" id="KKM81809.1"/>
    </source>
</evidence>
<name>A0A0F9KI82_9ZZZZ</name>
<reference evidence="1" key="1">
    <citation type="journal article" date="2015" name="Nature">
        <title>Complex archaea that bridge the gap between prokaryotes and eukaryotes.</title>
        <authorList>
            <person name="Spang A."/>
            <person name="Saw J.H."/>
            <person name="Jorgensen S.L."/>
            <person name="Zaremba-Niedzwiedzka K."/>
            <person name="Martijn J."/>
            <person name="Lind A.E."/>
            <person name="van Eijk R."/>
            <person name="Schleper C."/>
            <person name="Guy L."/>
            <person name="Ettema T.J."/>
        </authorList>
    </citation>
    <scope>NUCLEOTIDE SEQUENCE</scope>
</reference>
<gene>
    <name evidence="1" type="ORF">LCGC14_1326250</name>
</gene>
<comment type="caution">
    <text evidence="1">The sequence shown here is derived from an EMBL/GenBank/DDBJ whole genome shotgun (WGS) entry which is preliminary data.</text>
</comment>
<organism evidence="1">
    <name type="scientific">marine sediment metagenome</name>
    <dbReference type="NCBI Taxonomy" id="412755"/>
    <lineage>
        <taxon>unclassified sequences</taxon>
        <taxon>metagenomes</taxon>
        <taxon>ecological metagenomes</taxon>
    </lineage>
</organism>
<protein>
    <submittedName>
        <fullName evidence="1">Uncharacterized protein</fullName>
    </submittedName>
</protein>
<sequence>IGVRRLRGESMNKYEVTGQVHVNELLPRKRVFLAKDYKEAIVKARKWWLRSFPHSSIVVEGVEEVS</sequence>
<accession>A0A0F9KI82</accession>
<dbReference type="AlphaFoldDB" id="A0A0F9KI82"/>
<proteinExistence type="predicted"/>
<feature type="non-terminal residue" evidence="1">
    <location>
        <position position="1"/>
    </location>
</feature>